<dbReference type="Gene3D" id="2.60.120.200">
    <property type="match status" value="1"/>
</dbReference>
<evidence type="ECO:0000259" key="3">
    <source>
        <dbReference type="PROSITE" id="PS51762"/>
    </source>
</evidence>
<name>A0A8J3E9D8_9GAMM</name>
<evidence type="ECO:0000313" key="4">
    <source>
        <dbReference type="EMBL" id="GGG00643.1"/>
    </source>
</evidence>
<accession>A0A8J3E9D8</accession>
<dbReference type="InterPro" id="IPR013320">
    <property type="entry name" value="ConA-like_dom_sf"/>
</dbReference>
<evidence type="ECO:0000313" key="5">
    <source>
        <dbReference type="Proteomes" id="UP000636949"/>
    </source>
</evidence>
<dbReference type="Proteomes" id="UP000636949">
    <property type="component" value="Unassembled WGS sequence"/>
</dbReference>
<dbReference type="SUPFAM" id="SSF49899">
    <property type="entry name" value="Concanavalin A-like lectins/glucanases"/>
    <property type="match status" value="1"/>
</dbReference>
<dbReference type="PROSITE" id="PS51762">
    <property type="entry name" value="GH16_2"/>
    <property type="match status" value="1"/>
</dbReference>
<comment type="caution">
    <text evidence="4">The sequence shown here is derived from an EMBL/GenBank/DDBJ whole genome shotgun (WGS) entry which is preliminary data.</text>
</comment>
<feature type="chain" id="PRO_5035254938" description="GH16 domain-containing protein" evidence="2">
    <location>
        <begin position="23"/>
        <end position="289"/>
    </location>
</feature>
<reference evidence="4" key="1">
    <citation type="journal article" date="2014" name="Int. J. Syst. Evol. Microbiol.">
        <title>Complete genome sequence of Corynebacterium casei LMG S-19264T (=DSM 44701T), isolated from a smear-ripened cheese.</title>
        <authorList>
            <consortium name="US DOE Joint Genome Institute (JGI-PGF)"/>
            <person name="Walter F."/>
            <person name="Albersmeier A."/>
            <person name="Kalinowski J."/>
            <person name="Ruckert C."/>
        </authorList>
    </citation>
    <scope>NUCLEOTIDE SEQUENCE</scope>
    <source>
        <strain evidence="4">CGMCC 1.15758</strain>
    </source>
</reference>
<dbReference type="GO" id="GO:0004553">
    <property type="term" value="F:hydrolase activity, hydrolyzing O-glycosyl compounds"/>
    <property type="evidence" value="ECO:0007669"/>
    <property type="project" value="InterPro"/>
</dbReference>
<keyword evidence="2" id="KW-0732">Signal</keyword>
<dbReference type="EMBL" id="BMJS01000020">
    <property type="protein sequence ID" value="GGG00643.1"/>
    <property type="molecule type" value="Genomic_DNA"/>
</dbReference>
<protein>
    <recommendedName>
        <fullName evidence="3">GH16 domain-containing protein</fullName>
    </recommendedName>
</protein>
<organism evidence="4 5">
    <name type="scientific">Cysteiniphilum litorale</name>
    <dbReference type="NCBI Taxonomy" id="2056700"/>
    <lineage>
        <taxon>Bacteria</taxon>
        <taxon>Pseudomonadati</taxon>
        <taxon>Pseudomonadota</taxon>
        <taxon>Gammaproteobacteria</taxon>
        <taxon>Thiotrichales</taxon>
        <taxon>Fastidiosibacteraceae</taxon>
        <taxon>Cysteiniphilum</taxon>
    </lineage>
</organism>
<feature type="signal peptide" evidence="2">
    <location>
        <begin position="1"/>
        <end position="22"/>
    </location>
</feature>
<gene>
    <name evidence="4" type="ORF">GCM10010995_17490</name>
</gene>
<dbReference type="RefSeq" id="WP_117003024.1">
    <property type="nucleotide sequence ID" value="NZ_BMJS01000020.1"/>
</dbReference>
<sequence length="289" mass="31600">MLKRMVQLTVAVAAISVATAYAENQQAPCASGSSTCQSIWTMSPDKNPQYNNHGRAFISCDSARDVVWNDNTLTVKYHHVQGDESSGHVENTCYVGFSNIFTQSQTAKRHGYVTANITINGNPSIKDQIWPAFWLVGPSWPTYGEIDQAEYMAKVQGSVTHNNLNGGPSWDQNHSKAIANYNQLGLGDINQNHQYGIEWQLKGDITDPNHTYVLTTYFDGQAVAQPYTLSTTEYPDKAVIKGLDAGNMTLMFDTENIAALGDNKDTVKASPTLDYSLAASNVTAYAVNG</sequence>
<reference evidence="4" key="2">
    <citation type="submission" date="2020-09" db="EMBL/GenBank/DDBJ databases">
        <authorList>
            <person name="Sun Q."/>
            <person name="Zhou Y."/>
        </authorList>
    </citation>
    <scope>NUCLEOTIDE SEQUENCE</scope>
    <source>
        <strain evidence="4">CGMCC 1.15758</strain>
    </source>
</reference>
<dbReference type="AlphaFoldDB" id="A0A8J3E9D8"/>
<comment type="similarity">
    <text evidence="1">Belongs to the glycosyl hydrolase 16 family.</text>
</comment>
<dbReference type="InterPro" id="IPR000757">
    <property type="entry name" value="Beta-glucanase-like"/>
</dbReference>
<keyword evidence="5" id="KW-1185">Reference proteome</keyword>
<dbReference type="OrthoDB" id="9809583at2"/>
<dbReference type="GO" id="GO:0005975">
    <property type="term" value="P:carbohydrate metabolic process"/>
    <property type="evidence" value="ECO:0007669"/>
    <property type="project" value="InterPro"/>
</dbReference>
<dbReference type="PANTHER" id="PTHR10963:SF55">
    <property type="entry name" value="GLYCOSIDE HYDROLASE FAMILY 16 PROTEIN"/>
    <property type="match status" value="1"/>
</dbReference>
<feature type="domain" description="GH16" evidence="3">
    <location>
        <begin position="38"/>
        <end position="284"/>
    </location>
</feature>
<evidence type="ECO:0000256" key="1">
    <source>
        <dbReference type="ARBA" id="ARBA00006865"/>
    </source>
</evidence>
<dbReference type="Pfam" id="PF26113">
    <property type="entry name" value="GH16_XgeA"/>
    <property type="match status" value="1"/>
</dbReference>
<evidence type="ECO:0000256" key="2">
    <source>
        <dbReference type="SAM" id="SignalP"/>
    </source>
</evidence>
<dbReference type="PANTHER" id="PTHR10963">
    <property type="entry name" value="GLYCOSYL HYDROLASE-RELATED"/>
    <property type="match status" value="1"/>
</dbReference>
<proteinExistence type="inferred from homology"/>
<dbReference type="InterPro" id="IPR050546">
    <property type="entry name" value="Glycosyl_Hydrlase_16"/>
</dbReference>